<feature type="signal peptide" evidence="1">
    <location>
        <begin position="1"/>
        <end position="20"/>
    </location>
</feature>
<proteinExistence type="predicted"/>
<dbReference type="Gene3D" id="2.40.10.10">
    <property type="entry name" value="Trypsin-like serine proteases"/>
    <property type="match status" value="1"/>
</dbReference>
<gene>
    <name evidence="2" type="ORF">LSINAPIS_LOCUS8503</name>
</gene>
<dbReference type="InterPro" id="IPR009003">
    <property type="entry name" value="Peptidase_S1_PA"/>
</dbReference>
<evidence type="ECO:0000313" key="2">
    <source>
        <dbReference type="EMBL" id="VVC97146.1"/>
    </source>
</evidence>
<reference evidence="2 3" key="1">
    <citation type="submission" date="2017-07" db="EMBL/GenBank/DDBJ databases">
        <authorList>
            <person name="Talla V."/>
            <person name="Backstrom N."/>
        </authorList>
    </citation>
    <scope>NUCLEOTIDE SEQUENCE [LARGE SCALE GENOMIC DNA]</scope>
</reference>
<keyword evidence="1" id="KW-0732">Signal</keyword>
<dbReference type="EMBL" id="FZQP02003035">
    <property type="protein sequence ID" value="VVC97146.1"/>
    <property type="molecule type" value="Genomic_DNA"/>
</dbReference>
<feature type="chain" id="PRO_5036140453" description="Peptidase S1 domain-containing protein" evidence="1">
    <location>
        <begin position="21"/>
        <end position="307"/>
    </location>
</feature>
<name>A0A5E4QH46_9NEOP</name>
<evidence type="ECO:0000313" key="3">
    <source>
        <dbReference type="Proteomes" id="UP000324832"/>
    </source>
</evidence>
<accession>A0A5E4QH46</accession>
<dbReference type="AlphaFoldDB" id="A0A5E4QH46"/>
<evidence type="ECO:0008006" key="4">
    <source>
        <dbReference type="Google" id="ProtNLM"/>
    </source>
</evidence>
<dbReference type="Proteomes" id="UP000324832">
    <property type="component" value="Unassembled WGS sequence"/>
</dbReference>
<dbReference type="SUPFAM" id="SSF50494">
    <property type="entry name" value="Trypsin-like serine proteases"/>
    <property type="match status" value="1"/>
</dbReference>
<dbReference type="InterPro" id="IPR043504">
    <property type="entry name" value="Peptidase_S1_PA_chymotrypsin"/>
</dbReference>
<sequence length="307" mass="34820">MLSYTTLVWLVASGVLSATGDDDFSTFYEQFDVPKIKQCEQITGELSRCHNCYRCDAEEVKNRVIRNLTASKNCGVTYREGFPRKRRPSLKYVLPGQYPWRAWIYDTIQDFKPLCAATLIDRSSHALVTLASCLQGRDKDSIKIKFSRNQTASEDVEGIYFSGGLNKFDHENELAIITTRKLSSKWVREACLCPNPPQISSRCVMVSADDHQVIPNVPKQEHCLDDSSAPPAGMGCVITPKQEYEPELGGGLFCIDESTHRHTYSVNGVTIRRSHGNVVLVTELSHYMDWIDKKLKQLNNNRKKYKT</sequence>
<organism evidence="2 3">
    <name type="scientific">Leptidea sinapis</name>
    <dbReference type="NCBI Taxonomy" id="189913"/>
    <lineage>
        <taxon>Eukaryota</taxon>
        <taxon>Metazoa</taxon>
        <taxon>Ecdysozoa</taxon>
        <taxon>Arthropoda</taxon>
        <taxon>Hexapoda</taxon>
        <taxon>Insecta</taxon>
        <taxon>Pterygota</taxon>
        <taxon>Neoptera</taxon>
        <taxon>Endopterygota</taxon>
        <taxon>Lepidoptera</taxon>
        <taxon>Glossata</taxon>
        <taxon>Ditrysia</taxon>
        <taxon>Papilionoidea</taxon>
        <taxon>Pieridae</taxon>
        <taxon>Dismorphiinae</taxon>
        <taxon>Leptidea</taxon>
    </lineage>
</organism>
<protein>
    <recommendedName>
        <fullName evidence="4">Peptidase S1 domain-containing protein</fullName>
    </recommendedName>
</protein>
<keyword evidence="3" id="KW-1185">Reference proteome</keyword>
<evidence type="ECO:0000256" key="1">
    <source>
        <dbReference type="SAM" id="SignalP"/>
    </source>
</evidence>
<dbReference type="EMBL" id="FZQP02003035">
    <property type="protein sequence ID" value="VVC97145.1"/>
    <property type="molecule type" value="Genomic_DNA"/>
</dbReference>